<accession>A0A813GU45</accession>
<dbReference type="Pfam" id="PF13475">
    <property type="entry name" value="DUF4116"/>
    <property type="match status" value="3"/>
</dbReference>
<protein>
    <recommendedName>
        <fullName evidence="1">DUF4116 domain-containing protein</fullName>
    </recommendedName>
</protein>
<organism evidence="2 3">
    <name type="scientific">Polarella glacialis</name>
    <name type="common">Dinoflagellate</name>
    <dbReference type="NCBI Taxonomy" id="89957"/>
    <lineage>
        <taxon>Eukaryota</taxon>
        <taxon>Sar</taxon>
        <taxon>Alveolata</taxon>
        <taxon>Dinophyceae</taxon>
        <taxon>Suessiales</taxon>
        <taxon>Suessiaceae</taxon>
        <taxon>Polarella</taxon>
    </lineage>
</organism>
<dbReference type="Proteomes" id="UP000654075">
    <property type="component" value="Unassembled WGS sequence"/>
</dbReference>
<sequence length="451" mass="49856">ARAHVSFAPPFVRCVQQFPVRFWRPPWEAKVFASAQRMEGEDWTSFFEETGAEPVIGERRRGSEEALTEAALVVAGSLHSGANLVALMPSEKDNRPRRADAGVNVDVDFVQLAKQHAKTLERLGSKIHVDDAWEVLEKLAKTHKALSHCGDELLTDKGFVLAAVDITATQLSVMTLDYVATEMREDREVLLSATRKSAFALRFAPTALLAAIASDAFALKHAAPALRADRQLVLAAVQRDGCALEFAAEKLQRDREVVRKAVQQNGNALRFAGQTFLEDEDFLLEAIARTGGAVLKYVPFELYHDMDFLRKAIGRNCSALSFAPKELQGQPELVLAAIAAGRRTDGAAALQLAPAALREDRQFLLQACKLTPQALRVAPEKLRADRGFVLEMLKIRGAALEFAPEDLRGDREFVLAAVQQDLGALCFADAEIRNDLLFETRQQFQQQQQLQ</sequence>
<gene>
    <name evidence="2" type="ORF">PGLA1383_LOCUS45814</name>
</gene>
<evidence type="ECO:0000313" key="3">
    <source>
        <dbReference type="Proteomes" id="UP000654075"/>
    </source>
</evidence>
<feature type="domain" description="DUF4116" evidence="1">
    <location>
        <begin position="254"/>
        <end position="302"/>
    </location>
</feature>
<dbReference type="EMBL" id="CAJNNV010029625">
    <property type="protein sequence ID" value="CAE8629293.1"/>
    <property type="molecule type" value="Genomic_DNA"/>
</dbReference>
<feature type="domain" description="DUF4116" evidence="1">
    <location>
        <begin position="385"/>
        <end position="433"/>
    </location>
</feature>
<feature type="non-terminal residue" evidence="2">
    <location>
        <position position="451"/>
    </location>
</feature>
<evidence type="ECO:0000313" key="2">
    <source>
        <dbReference type="EMBL" id="CAE8629293.1"/>
    </source>
</evidence>
<dbReference type="OrthoDB" id="436482at2759"/>
<dbReference type="AlphaFoldDB" id="A0A813GU45"/>
<proteinExistence type="predicted"/>
<keyword evidence="3" id="KW-1185">Reference proteome</keyword>
<comment type="caution">
    <text evidence="2">The sequence shown here is derived from an EMBL/GenBank/DDBJ whole genome shotgun (WGS) entry which is preliminary data.</text>
</comment>
<reference evidence="2" key="1">
    <citation type="submission" date="2021-02" db="EMBL/GenBank/DDBJ databases">
        <authorList>
            <person name="Dougan E. K."/>
            <person name="Rhodes N."/>
            <person name="Thang M."/>
            <person name="Chan C."/>
        </authorList>
    </citation>
    <scope>NUCLEOTIDE SEQUENCE</scope>
</reference>
<feature type="domain" description="DUF4116" evidence="1">
    <location>
        <begin position="209"/>
        <end position="252"/>
    </location>
</feature>
<name>A0A813GU45_POLGL</name>
<evidence type="ECO:0000259" key="1">
    <source>
        <dbReference type="Pfam" id="PF13475"/>
    </source>
</evidence>
<dbReference type="InterPro" id="IPR025197">
    <property type="entry name" value="DUF4116"/>
</dbReference>